<dbReference type="PIRSF" id="PIRSF008711">
    <property type="entry name" value="UCP008711"/>
    <property type="match status" value="1"/>
</dbReference>
<name>A0ABR7XUE0_9SPHI</name>
<gene>
    <name evidence="1" type="ORF">H8B21_13950</name>
</gene>
<accession>A0ABR7XUE0</accession>
<dbReference type="EMBL" id="JACNYL010000003">
    <property type="protein sequence ID" value="MBD1422674.1"/>
    <property type="molecule type" value="Genomic_DNA"/>
</dbReference>
<evidence type="ECO:0000313" key="2">
    <source>
        <dbReference type="Proteomes" id="UP000651112"/>
    </source>
</evidence>
<comment type="caution">
    <text evidence="1">The sequence shown here is derived from an EMBL/GenBank/DDBJ whole genome shotgun (WGS) entry which is preliminary data.</text>
</comment>
<evidence type="ECO:0000313" key="1">
    <source>
        <dbReference type="EMBL" id="MBD1422674.1"/>
    </source>
</evidence>
<keyword evidence="2" id="KW-1185">Reference proteome</keyword>
<dbReference type="Pfam" id="PF07100">
    <property type="entry name" value="ASRT"/>
    <property type="match status" value="1"/>
</dbReference>
<protein>
    <submittedName>
        <fullName evidence="1">Sensory rhodopsin transducer</fullName>
    </submittedName>
</protein>
<reference evidence="1 2" key="1">
    <citation type="submission" date="2020-08" db="EMBL/GenBank/DDBJ databases">
        <title>Sphingobacterium sp. DN00404 isolated from aquaculture water.</title>
        <authorList>
            <person name="Zhang M."/>
        </authorList>
    </citation>
    <scope>NUCLEOTIDE SEQUENCE [LARGE SCALE GENOMIC DNA]</scope>
    <source>
        <strain evidence="1 2">KCTC 42746</strain>
    </source>
</reference>
<proteinExistence type="predicted"/>
<sequence>MSKQTYIGHRTWAIPGCCIPAESTGDEPVNTSRDEISILNTGGSVVSITITIYYADREPAGPYRISVDAERSRSIRFNDLIDPEAILLQKEFAVLLQSDKPIVVQFNRLDTANGGRNHSTTMAFPIT</sequence>
<dbReference type="InterPro" id="IPR036698">
    <property type="entry name" value="TM1070-like_sf"/>
</dbReference>
<dbReference type="Proteomes" id="UP000651112">
    <property type="component" value="Unassembled WGS sequence"/>
</dbReference>
<dbReference type="InterPro" id="IPR009794">
    <property type="entry name" value="ASRT"/>
</dbReference>
<dbReference type="SUPFAM" id="SSF89232">
    <property type="entry name" value="Hypothetical protein TM1070"/>
    <property type="match status" value="1"/>
</dbReference>
<organism evidence="1 2">
    <name type="scientific">Sphingobacterium chuzhouense</name>
    <dbReference type="NCBI Taxonomy" id="1742264"/>
    <lineage>
        <taxon>Bacteria</taxon>
        <taxon>Pseudomonadati</taxon>
        <taxon>Bacteroidota</taxon>
        <taxon>Sphingobacteriia</taxon>
        <taxon>Sphingobacteriales</taxon>
        <taxon>Sphingobacteriaceae</taxon>
        <taxon>Sphingobacterium</taxon>
    </lineage>
</organism>
<dbReference type="Gene3D" id="2.60.290.11">
    <property type="entry name" value="TM1070-like"/>
    <property type="match status" value="1"/>
</dbReference>